<feature type="domain" description="YetF C-terminal" evidence="7">
    <location>
        <begin position="140"/>
        <end position="216"/>
    </location>
</feature>
<dbReference type="PANTHER" id="PTHR34582:SF6">
    <property type="entry name" value="UPF0702 TRANSMEMBRANE PROTEIN YCAP"/>
    <property type="match status" value="1"/>
</dbReference>
<dbReference type="AlphaFoldDB" id="A0A0E2Z3K2"/>
<dbReference type="InterPro" id="IPR007353">
    <property type="entry name" value="DUF421"/>
</dbReference>
<evidence type="ECO:0000256" key="2">
    <source>
        <dbReference type="ARBA" id="ARBA00006448"/>
    </source>
</evidence>
<protein>
    <submittedName>
        <fullName evidence="8">Membrane protein</fullName>
    </submittedName>
</protein>
<evidence type="ECO:0000259" key="7">
    <source>
        <dbReference type="Pfam" id="PF04239"/>
    </source>
</evidence>
<evidence type="ECO:0000256" key="4">
    <source>
        <dbReference type="ARBA" id="ARBA00022692"/>
    </source>
</evidence>
<organism evidence="8 9">
    <name type="scientific">Nitrosococcus oceani C-27</name>
    <dbReference type="NCBI Taxonomy" id="314279"/>
    <lineage>
        <taxon>Bacteria</taxon>
        <taxon>Pseudomonadati</taxon>
        <taxon>Pseudomonadota</taxon>
        <taxon>Gammaproteobacteria</taxon>
        <taxon>Chromatiales</taxon>
        <taxon>Chromatiaceae</taxon>
        <taxon>Nitrosococcus</taxon>
    </lineage>
</organism>
<dbReference type="Pfam" id="PF04239">
    <property type="entry name" value="DUF421"/>
    <property type="match status" value="1"/>
</dbReference>
<accession>A0A0E2Z3K2</accession>
<sequence>MRYDQINYRISCLGSVHAADSLSRLLWRLEKVLLLQQQVIYNGYSRGLIMDHLIGESGELGWVSLKALLLYLTAVIGFRLGERRTLIEMSPFDFVAAVAVGAIVGRVPNASTTSYLAGAVTLVTLLLAHRIITQLRYFPSIADLVDPPPRVLIAHGQVLKGELRQCGLTLNDLHGLLRQRGVEDLREVQFVICEQRGQISIIRQKDRTDTDSSLIRDIVARISSPP</sequence>
<keyword evidence="4" id="KW-0812">Transmembrane</keyword>
<evidence type="ECO:0000256" key="5">
    <source>
        <dbReference type="ARBA" id="ARBA00022989"/>
    </source>
</evidence>
<comment type="subcellular location">
    <subcellularLocation>
        <location evidence="1">Cell membrane</location>
        <topology evidence="1">Multi-pass membrane protein</topology>
    </subcellularLocation>
</comment>
<evidence type="ECO:0000313" key="8">
    <source>
        <dbReference type="EMBL" id="KFI18145.1"/>
    </source>
</evidence>
<dbReference type="HOGENOM" id="CLU_077149_3_0_6"/>
<evidence type="ECO:0000256" key="3">
    <source>
        <dbReference type="ARBA" id="ARBA00022475"/>
    </source>
</evidence>
<evidence type="ECO:0000313" key="9">
    <source>
        <dbReference type="Proteomes" id="UP000028839"/>
    </source>
</evidence>
<dbReference type="EMBL" id="JPGN01000087">
    <property type="protein sequence ID" value="KFI18145.1"/>
    <property type="molecule type" value="Genomic_DNA"/>
</dbReference>
<evidence type="ECO:0000256" key="6">
    <source>
        <dbReference type="ARBA" id="ARBA00023136"/>
    </source>
</evidence>
<keyword evidence="3" id="KW-1003">Cell membrane</keyword>
<dbReference type="Proteomes" id="UP000028839">
    <property type="component" value="Unassembled WGS sequence"/>
</dbReference>
<dbReference type="Gene3D" id="3.30.240.20">
    <property type="entry name" value="bsu07140 like domains"/>
    <property type="match status" value="1"/>
</dbReference>
<dbReference type="OrthoDB" id="9793799at2"/>
<dbReference type="GO" id="GO:0005886">
    <property type="term" value="C:plasma membrane"/>
    <property type="evidence" value="ECO:0007669"/>
    <property type="project" value="UniProtKB-SubCell"/>
</dbReference>
<name>A0A0E2Z3K2_9GAMM</name>
<comment type="caution">
    <text evidence="8">The sequence shown here is derived from an EMBL/GenBank/DDBJ whole genome shotgun (WGS) entry which is preliminary data.</text>
</comment>
<reference evidence="8 9" key="1">
    <citation type="submission" date="2014-07" db="EMBL/GenBank/DDBJ databases">
        <title>Comparative analysis of Nitrosococcus oceani genome inventories of strains from Pacific and Atlantic gyres.</title>
        <authorList>
            <person name="Lim C.K."/>
            <person name="Wang L."/>
            <person name="Sayavedra-Soto L.A."/>
            <person name="Klotz M.G."/>
        </authorList>
    </citation>
    <scope>NUCLEOTIDE SEQUENCE [LARGE SCALE GENOMIC DNA]</scope>
    <source>
        <strain evidence="8 9">C-27</strain>
    </source>
</reference>
<keyword evidence="6" id="KW-0472">Membrane</keyword>
<evidence type="ECO:0000256" key="1">
    <source>
        <dbReference type="ARBA" id="ARBA00004651"/>
    </source>
</evidence>
<dbReference type="PANTHER" id="PTHR34582">
    <property type="entry name" value="UPF0702 TRANSMEMBRANE PROTEIN YCAP"/>
    <property type="match status" value="1"/>
</dbReference>
<dbReference type="InterPro" id="IPR023090">
    <property type="entry name" value="UPF0702_alpha/beta_dom_sf"/>
</dbReference>
<proteinExistence type="inferred from homology"/>
<keyword evidence="5" id="KW-1133">Transmembrane helix</keyword>
<comment type="similarity">
    <text evidence="2">Belongs to the UPF0702 family.</text>
</comment>
<gene>
    <name evidence="8" type="ORF">IB75_15730</name>
</gene>